<dbReference type="Pfam" id="PF13476">
    <property type="entry name" value="AAA_23"/>
    <property type="match status" value="1"/>
</dbReference>
<evidence type="ECO:0000259" key="3">
    <source>
        <dbReference type="Pfam" id="PF13476"/>
    </source>
</evidence>
<sequence length="875" mass="95827">MKVQRIALQEFRKFRDGAALEDLAPGLNIFAGPNEAGKSTYVMALRAAFLERYGTSKVADFAPHGLSGARPSVTVEFEHAGRHYALHKQFLQRARCELSIDRGATRLEGDAAEQALAQLLGFEMSARGQSKPEHAGVPGLLWIEQGSGQELAAPAVHAGAQLRAALTQISGELASSDGDRLYARVGEMRAALLDARGGKPKGPYKAAEEQWLRLQGVCDGLRRERAELDADVDRLAQWRHDYDAAEREAPWLALEEQARRAREQLQALAREQEQVEQLRREAGEAARLAQALREQATRDRQDEEALRQQQAQAREAAQAVQGAAMQAARSTEAAARAEAALQSARQQAELAQQALQARQTREWLRRAQAEQARLQAAGEAAVAAEASAGELQARWQAERIDTEALERLRQAQRDLDGLRLREQAVATRIHHQLAPGVQLELGGVALQGDGELLLSEVAELRLQGLGLLRIEPGGRDLPGLRRELAAAQARHQQALEVLQVADLAQAEARAARADQLLRERDQARAALVAQAPQGLPALRAAYQEAVQNVARLQGQLAQAPAVEEGDPEARLAAAQDALRRHEAAWQQAERQARAAEAAHAQAASRAALLRDQFEARQAVFEAAEQAASRAARAVQFSQAEQAGQGLAQRCAQAEAALAAQRPDLVRQDEQRYSQSAQMARQAQQERHARLLQLQGRLEQAGAQGVGERLAQAEAELERAARRRDDYARHAAALDLLWRLLGEQRESATRRLLQPLAERLAYYLELLMPGADLRLDEQLLPVALARQGGEDGLADLSFGTREQLGLLARLAYADLLQAAGRPTLLVLDDALVHADAGRRDQIKRALFDAATRHQILLFTCHAPAWQDMGVPLRNLA</sequence>
<gene>
    <name evidence="4" type="ORF">SAMEA3906487_03537</name>
</gene>
<evidence type="ECO:0000256" key="1">
    <source>
        <dbReference type="SAM" id="Coils"/>
    </source>
</evidence>
<feature type="domain" description="Rad50/SbcC-type AAA" evidence="3">
    <location>
        <begin position="5"/>
        <end position="89"/>
    </location>
</feature>
<proteinExistence type="predicted"/>
<evidence type="ECO:0000313" key="5">
    <source>
        <dbReference type="Proteomes" id="UP000076825"/>
    </source>
</evidence>
<dbReference type="SUPFAM" id="SSF52540">
    <property type="entry name" value="P-loop containing nucleoside triphosphate hydrolases"/>
    <property type="match status" value="1"/>
</dbReference>
<dbReference type="InterPro" id="IPR027417">
    <property type="entry name" value="P-loop_NTPase"/>
</dbReference>
<organism evidence="4 5">
    <name type="scientific">Bordetella trematum</name>
    <dbReference type="NCBI Taxonomy" id="123899"/>
    <lineage>
        <taxon>Bacteria</taxon>
        <taxon>Pseudomonadati</taxon>
        <taxon>Pseudomonadota</taxon>
        <taxon>Betaproteobacteria</taxon>
        <taxon>Burkholderiales</taxon>
        <taxon>Alcaligenaceae</taxon>
        <taxon>Bordetella</taxon>
    </lineage>
</organism>
<evidence type="ECO:0000313" key="4">
    <source>
        <dbReference type="EMBL" id="SAI73135.1"/>
    </source>
</evidence>
<accession>A0A157SRX0</accession>
<dbReference type="GO" id="GO:0016887">
    <property type="term" value="F:ATP hydrolysis activity"/>
    <property type="evidence" value="ECO:0007669"/>
    <property type="project" value="InterPro"/>
</dbReference>
<dbReference type="OrthoDB" id="9764467at2"/>
<dbReference type="InterPro" id="IPR038729">
    <property type="entry name" value="Rad50/SbcC_AAA"/>
</dbReference>
<evidence type="ECO:0000256" key="2">
    <source>
        <dbReference type="SAM" id="MobiDB-lite"/>
    </source>
</evidence>
<dbReference type="eggNOG" id="COG0419">
    <property type="taxonomic scope" value="Bacteria"/>
</dbReference>
<dbReference type="GO" id="GO:0006302">
    <property type="term" value="P:double-strand break repair"/>
    <property type="evidence" value="ECO:0007669"/>
    <property type="project" value="InterPro"/>
</dbReference>
<dbReference type="AlphaFoldDB" id="A0A157SRX0"/>
<dbReference type="GeneID" id="56589229"/>
<feature type="coiled-coil region" evidence="1">
    <location>
        <begin position="702"/>
        <end position="729"/>
    </location>
</feature>
<dbReference type="RefSeq" id="WP_082833034.1">
    <property type="nucleotide sequence ID" value="NZ_CP016340.1"/>
</dbReference>
<dbReference type="PANTHER" id="PTHR41259">
    <property type="entry name" value="DOUBLE-STRAND BREAK REPAIR RAD50 ATPASE, PUTATIVE-RELATED"/>
    <property type="match status" value="1"/>
</dbReference>
<dbReference type="STRING" id="123899.SAMEA3906487_03537"/>
<dbReference type="PATRIC" id="fig|123899.6.peg.3538"/>
<keyword evidence="5" id="KW-1185">Reference proteome</keyword>
<feature type="region of interest" description="Disordered" evidence="2">
    <location>
        <begin position="291"/>
        <end position="313"/>
    </location>
</feature>
<dbReference type="Proteomes" id="UP000076825">
    <property type="component" value="Chromosome 1"/>
</dbReference>
<dbReference type="KEGG" id="btrm:SAMEA390648703537"/>
<dbReference type="PANTHER" id="PTHR41259:SF1">
    <property type="entry name" value="DOUBLE-STRAND BREAK REPAIR RAD50 ATPASE, PUTATIVE-RELATED"/>
    <property type="match status" value="1"/>
</dbReference>
<feature type="compositionally biased region" description="Basic and acidic residues" evidence="2">
    <location>
        <begin position="295"/>
        <end position="306"/>
    </location>
</feature>
<keyword evidence="1" id="KW-0175">Coiled coil</keyword>
<reference evidence="4 5" key="1">
    <citation type="submission" date="2016-04" db="EMBL/GenBank/DDBJ databases">
        <authorList>
            <consortium name="Pathogen Informatics"/>
        </authorList>
    </citation>
    <scope>NUCLEOTIDE SEQUENCE [LARGE SCALE GENOMIC DNA]</scope>
    <source>
        <strain evidence="4 5">H044680328</strain>
    </source>
</reference>
<dbReference type="Gene3D" id="3.40.50.300">
    <property type="entry name" value="P-loop containing nucleotide triphosphate hydrolases"/>
    <property type="match status" value="2"/>
</dbReference>
<dbReference type="EMBL" id="LT546645">
    <property type="protein sequence ID" value="SAI73135.1"/>
    <property type="molecule type" value="Genomic_DNA"/>
</dbReference>
<protein>
    <submittedName>
        <fullName evidence="4">GTP-binding protein</fullName>
    </submittedName>
</protein>
<feature type="coiled-coil region" evidence="1">
    <location>
        <begin position="571"/>
        <end position="598"/>
    </location>
</feature>
<name>A0A157SRX0_9BORD</name>